<reference evidence="1" key="1">
    <citation type="submission" date="2021-05" db="EMBL/GenBank/DDBJ databases">
        <authorList>
            <person name="Alioto T."/>
            <person name="Alioto T."/>
            <person name="Gomez Garrido J."/>
        </authorList>
    </citation>
    <scope>NUCLEOTIDE SEQUENCE</scope>
</reference>
<sequence length="137" mass="15034">MRVLHYGSKDSLLNKGLVFDSIRLCTLKWLIKFVLPPPLPSFSLSFSLLSSLTSPFSPPLPSSSLSFSLPPLLPLFSPSMPSSSLSFSLLPPSCPLSLPLCPVFYPPFSLPPSLSQAVSLSFVFREEKPHKVIMEIN</sequence>
<name>A0A8D8TKZ0_9HEMI</name>
<organism evidence="1">
    <name type="scientific">Cacopsylla melanoneura</name>
    <dbReference type="NCBI Taxonomy" id="428564"/>
    <lineage>
        <taxon>Eukaryota</taxon>
        <taxon>Metazoa</taxon>
        <taxon>Ecdysozoa</taxon>
        <taxon>Arthropoda</taxon>
        <taxon>Hexapoda</taxon>
        <taxon>Insecta</taxon>
        <taxon>Pterygota</taxon>
        <taxon>Neoptera</taxon>
        <taxon>Paraneoptera</taxon>
        <taxon>Hemiptera</taxon>
        <taxon>Sternorrhyncha</taxon>
        <taxon>Psylloidea</taxon>
        <taxon>Psyllidae</taxon>
        <taxon>Psyllinae</taxon>
        <taxon>Cacopsylla</taxon>
    </lineage>
</organism>
<accession>A0A8D8TKZ0</accession>
<evidence type="ECO:0000313" key="1">
    <source>
        <dbReference type="EMBL" id="CAG6689859.1"/>
    </source>
</evidence>
<dbReference type="EMBL" id="HBUF01294344">
    <property type="protein sequence ID" value="CAG6689859.1"/>
    <property type="molecule type" value="Transcribed_RNA"/>
</dbReference>
<dbReference type="AlphaFoldDB" id="A0A8D8TKZ0"/>
<protein>
    <submittedName>
        <fullName evidence="1">Uncharacterized protein</fullName>
    </submittedName>
</protein>
<proteinExistence type="predicted"/>